<dbReference type="CDD" id="cd06135">
    <property type="entry name" value="Orn"/>
    <property type="match status" value="1"/>
</dbReference>
<dbReference type="InterPro" id="IPR036397">
    <property type="entry name" value="RNaseH_sf"/>
</dbReference>
<dbReference type="FunFam" id="3.30.420.10:FF:000003">
    <property type="entry name" value="Oligoribonuclease"/>
    <property type="match status" value="1"/>
</dbReference>
<dbReference type="NCBIfam" id="NF003765">
    <property type="entry name" value="PRK05359.1"/>
    <property type="match status" value="1"/>
</dbReference>
<comment type="caution">
    <text evidence="8">The sequence shown here is derived from an EMBL/GenBank/DDBJ whole genome shotgun (WGS) entry which is preliminary data.</text>
</comment>
<dbReference type="GO" id="GO:0000175">
    <property type="term" value="F:3'-5'-RNA exonuclease activity"/>
    <property type="evidence" value="ECO:0007669"/>
    <property type="project" value="InterPro"/>
</dbReference>
<dbReference type="SMART" id="SM00479">
    <property type="entry name" value="EXOIII"/>
    <property type="match status" value="1"/>
</dbReference>
<evidence type="ECO:0000256" key="1">
    <source>
        <dbReference type="ARBA" id="ARBA00009921"/>
    </source>
</evidence>
<dbReference type="GO" id="GO:0005737">
    <property type="term" value="C:cytoplasm"/>
    <property type="evidence" value="ECO:0007669"/>
    <property type="project" value="UniProtKB-SubCell"/>
</dbReference>
<protein>
    <recommendedName>
        <fullName evidence="5 6">Oligoribonuclease</fullName>
        <ecNumber evidence="6">3.1.-.-</ecNumber>
    </recommendedName>
</protein>
<organism evidence="8 9">
    <name type="scientific">Stenotrophomonas humi</name>
    <dbReference type="NCBI Taxonomy" id="405444"/>
    <lineage>
        <taxon>Bacteria</taxon>
        <taxon>Pseudomonadati</taxon>
        <taxon>Pseudomonadota</taxon>
        <taxon>Gammaproteobacteria</taxon>
        <taxon>Lysobacterales</taxon>
        <taxon>Lysobacteraceae</taxon>
        <taxon>Stenotrophomonas</taxon>
    </lineage>
</organism>
<dbReference type="Proteomes" id="UP000050864">
    <property type="component" value="Unassembled WGS sequence"/>
</dbReference>
<dbReference type="HAMAP" id="MF_00045">
    <property type="entry name" value="Oligoribonuclease"/>
    <property type="match status" value="1"/>
</dbReference>
<dbReference type="GO" id="GO:0006259">
    <property type="term" value="P:DNA metabolic process"/>
    <property type="evidence" value="ECO:0007669"/>
    <property type="project" value="UniProtKB-ARBA"/>
</dbReference>
<evidence type="ECO:0000256" key="6">
    <source>
        <dbReference type="HAMAP-Rule" id="MF_00045"/>
    </source>
</evidence>
<dbReference type="EC" id="3.1.-.-" evidence="6"/>
<dbReference type="InterPro" id="IPR022894">
    <property type="entry name" value="Oligoribonuclease"/>
</dbReference>
<feature type="active site" evidence="6">
    <location>
        <position position="132"/>
    </location>
</feature>
<dbReference type="GO" id="GO:0003676">
    <property type="term" value="F:nucleic acid binding"/>
    <property type="evidence" value="ECO:0007669"/>
    <property type="project" value="InterPro"/>
</dbReference>
<comment type="similarity">
    <text evidence="1 6">Belongs to the oligoribonuclease family.</text>
</comment>
<evidence type="ECO:0000313" key="8">
    <source>
        <dbReference type="EMBL" id="KRG66070.1"/>
    </source>
</evidence>
<dbReference type="Pfam" id="PF00929">
    <property type="entry name" value="RNase_T"/>
    <property type="match status" value="1"/>
</dbReference>
<evidence type="ECO:0000256" key="3">
    <source>
        <dbReference type="ARBA" id="ARBA00022801"/>
    </source>
</evidence>
<dbReference type="STRING" id="405444.ABB26_02345"/>
<dbReference type="PATRIC" id="fig|405444.3.peg.2880"/>
<comment type="subcellular location">
    <subcellularLocation>
        <location evidence="6">Cytoplasm</location>
    </subcellularLocation>
</comment>
<sequence length="190" mass="21250">MAENKAGNDRLIWIDLEMTGLDTDNDSIIEIATIVTDAQLNVLAEGPEFAISHPLATLEAMDEWNRNQHQRSGLWQRVLDSTVTLGQAEAQTIVFLQEWIKAGASPMCGNSICQDRRFLHREMPRLEKYFHYRNLDVSTVKELAKRWAPAVAAGVSKTSSHTALSDVQDSIAELRHYRQFMGALAGLAQA</sequence>
<keyword evidence="3 6" id="KW-0378">Hydrolase</keyword>
<dbReference type="SUPFAM" id="SSF53098">
    <property type="entry name" value="Ribonuclease H-like"/>
    <property type="match status" value="1"/>
</dbReference>
<evidence type="ECO:0000256" key="2">
    <source>
        <dbReference type="ARBA" id="ARBA00022722"/>
    </source>
</evidence>
<dbReference type="EMBL" id="LDJI01000004">
    <property type="protein sequence ID" value="KRG66070.1"/>
    <property type="molecule type" value="Genomic_DNA"/>
</dbReference>
<dbReference type="RefSeq" id="WP_057631959.1">
    <property type="nucleotide sequence ID" value="NZ_LDJI01000004.1"/>
</dbReference>
<keyword evidence="6" id="KW-0963">Cytoplasm</keyword>
<proteinExistence type="inferred from homology"/>
<reference evidence="8 9" key="1">
    <citation type="submission" date="2015-05" db="EMBL/GenBank/DDBJ databases">
        <title>Genome sequencing and analysis of members of genus Stenotrophomonas.</title>
        <authorList>
            <person name="Patil P.P."/>
            <person name="Midha S."/>
            <person name="Patil P.B."/>
        </authorList>
    </citation>
    <scope>NUCLEOTIDE SEQUENCE [LARGE SCALE GENOMIC DNA]</scope>
    <source>
        <strain evidence="8 9">DSM 18929</strain>
    </source>
</reference>
<keyword evidence="4 6" id="KW-0269">Exonuclease</keyword>
<keyword evidence="2 6" id="KW-0540">Nuclease</keyword>
<comment type="function">
    <text evidence="6">3'-to-5' exoribonuclease specific for small oligoribonucleotides.</text>
</comment>
<keyword evidence="9" id="KW-1185">Reference proteome</keyword>
<evidence type="ECO:0000256" key="5">
    <source>
        <dbReference type="ARBA" id="ARBA00070964"/>
    </source>
</evidence>
<name>A0A0R0CAL8_9GAMM</name>
<dbReference type="InterPro" id="IPR012337">
    <property type="entry name" value="RNaseH-like_sf"/>
</dbReference>
<evidence type="ECO:0000256" key="4">
    <source>
        <dbReference type="ARBA" id="ARBA00022839"/>
    </source>
</evidence>
<accession>A0A0R0CAL8</accession>
<feature type="domain" description="Exonuclease" evidence="7">
    <location>
        <begin position="10"/>
        <end position="183"/>
    </location>
</feature>
<dbReference type="PANTHER" id="PTHR11046">
    <property type="entry name" value="OLIGORIBONUCLEASE, MITOCHONDRIAL"/>
    <property type="match status" value="1"/>
</dbReference>
<evidence type="ECO:0000313" key="9">
    <source>
        <dbReference type="Proteomes" id="UP000050864"/>
    </source>
</evidence>
<gene>
    <name evidence="6" type="primary">orn</name>
    <name evidence="8" type="ORF">ABB26_02345</name>
</gene>
<dbReference type="AlphaFoldDB" id="A0A0R0CAL8"/>
<evidence type="ECO:0000259" key="7">
    <source>
        <dbReference type="SMART" id="SM00479"/>
    </source>
</evidence>
<dbReference type="PANTHER" id="PTHR11046:SF0">
    <property type="entry name" value="OLIGORIBONUCLEASE, MITOCHONDRIAL"/>
    <property type="match status" value="1"/>
</dbReference>
<dbReference type="Gene3D" id="3.30.420.10">
    <property type="entry name" value="Ribonuclease H-like superfamily/Ribonuclease H"/>
    <property type="match status" value="1"/>
</dbReference>
<dbReference type="InterPro" id="IPR013520">
    <property type="entry name" value="Ribonucl_H"/>
</dbReference>
<dbReference type="OrthoDB" id="9801329at2"/>